<dbReference type="OrthoDB" id="9803968at2"/>
<gene>
    <name evidence="3" type="ordered locus">HCH_06614</name>
</gene>
<keyword evidence="1" id="KW-0436">Ligase</keyword>
<dbReference type="SUPFAM" id="SSF56801">
    <property type="entry name" value="Acetyl-CoA synthetase-like"/>
    <property type="match status" value="1"/>
</dbReference>
<dbReference type="PANTHER" id="PTHR43767:SF8">
    <property type="entry name" value="LONG-CHAIN-FATTY-ACID--COA LIGASE"/>
    <property type="match status" value="1"/>
</dbReference>
<dbReference type="HOGENOM" id="CLU_000022_59_9_6"/>
<dbReference type="EMBL" id="CP000155">
    <property type="protein sequence ID" value="ABC33248.1"/>
    <property type="molecule type" value="Genomic_DNA"/>
</dbReference>
<proteinExistence type="predicted"/>
<organism evidence="3 4">
    <name type="scientific">Hahella chejuensis (strain KCTC 2396)</name>
    <dbReference type="NCBI Taxonomy" id="349521"/>
    <lineage>
        <taxon>Bacteria</taxon>
        <taxon>Pseudomonadati</taxon>
        <taxon>Pseudomonadota</taxon>
        <taxon>Gammaproteobacteria</taxon>
        <taxon>Oceanospirillales</taxon>
        <taxon>Hahellaceae</taxon>
        <taxon>Hahella</taxon>
    </lineage>
</organism>
<dbReference type="STRING" id="349521.HCH_06614"/>
<accession>Q2S7X6</accession>
<evidence type="ECO:0000313" key="3">
    <source>
        <dbReference type="EMBL" id="ABC33248.1"/>
    </source>
</evidence>
<dbReference type="AlphaFoldDB" id="Q2S7X6"/>
<dbReference type="InterPro" id="IPR050237">
    <property type="entry name" value="ATP-dep_AMP-bd_enzyme"/>
</dbReference>
<dbReference type="PANTHER" id="PTHR43767">
    <property type="entry name" value="LONG-CHAIN-FATTY-ACID--COA LIGASE"/>
    <property type="match status" value="1"/>
</dbReference>
<name>Q2S7X6_HAHCH</name>
<dbReference type="Pfam" id="PF00501">
    <property type="entry name" value="AMP-binding"/>
    <property type="match status" value="1"/>
</dbReference>
<dbReference type="Proteomes" id="UP000000238">
    <property type="component" value="Chromosome"/>
</dbReference>
<sequence>MTANALIQRLRENAQTTPTLIALENEHGALTYETLWRTVESLSRTLHELGVRRLALEADNGPAWICADLACLHVGVTLIPIPLFFTASQREHLLNEAAIEAVITQAAEPPTAEATLLDAELGLYAIATGASARTDEAIEDIIKVTYTSGSTAQPKGARLNAAALETVMLSLAQAVEINEPIGHLCTLPLATLLENIAGVYVALYKGGRVIAPALGSLGLNGSSGLDLKQWAQTLQRWNPQTLILTPELLKAMLFLIAGGQLRLNRLQCVAVGGAKVSPVMLAQAAQLGVPVYEGYGLSECASVVSLNRPSASRPGSVGKPLSHISLSFADDGEIIVEGPVYSGYLGEPQKSAEPVHTGDIGRLDEDGYLYLEGRKKNLIVTAFGRNLSPEWVESELLSAPCIAQAALFGDGEPFNVAVVTPAKPDIGHDLLMQAVEQINQRLPDYAQVRNIIISDAPFSAQNGQLTANGRVRRCAIAARHKDRLNDLFQSSQPFTRSMP</sequence>
<keyword evidence="4" id="KW-1185">Reference proteome</keyword>
<dbReference type="Gene3D" id="3.30.300.30">
    <property type="match status" value="1"/>
</dbReference>
<evidence type="ECO:0000259" key="2">
    <source>
        <dbReference type="Pfam" id="PF00501"/>
    </source>
</evidence>
<dbReference type="InterPro" id="IPR045851">
    <property type="entry name" value="AMP-bd_C_sf"/>
</dbReference>
<evidence type="ECO:0000256" key="1">
    <source>
        <dbReference type="ARBA" id="ARBA00022598"/>
    </source>
</evidence>
<dbReference type="Gene3D" id="3.40.50.12780">
    <property type="entry name" value="N-terminal domain of ligase-like"/>
    <property type="match status" value="1"/>
</dbReference>
<dbReference type="eggNOG" id="COG1022">
    <property type="taxonomic scope" value="Bacteria"/>
</dbReference>
<feature type="domain" description="AMP-dependent synthetase/ligase" evidence="2">
    <location>
        <begin position="10"/>
        <end position="344"/>
    </location>
</feature>
<protein>
    <submittedName>
        <fullName evidence="3">Long-chain acyl-CoA synthetases (AMP-forming)</fullName>
    </submittedName>
</protein>
<reference evidence="3 4" key="1">
    <citation type="journal article" date="2005" name="Nucleic Acids Res.">
        <title>Genomic blueprint of Hahella chejuensis, a marine microbe producing an algicidal agent.</title>
        <authorList>
            <person name="Jeong H."/>
            <person name="Yim J.H."/>
            <person name="Lee C."/>
            <person name="Choi S.-H."/>
            <person name="Park Y.K."/>
            <person name="Yoon S.H."/>
            <person name="Hur C.-G."/>
            <person name="Kang H.-Y."/>
            <person name="Kim D."/>
            <person name="Lee H.H."/>
            <person name="Park K.H."/>
            <person name="Park S.-H."/>
            <person name="Park H.-S."/>
            <person name="Lee H.K."/>
            <person name="Oh T.K."/>
            <person name="Kim J.F."/>
        </authorList>
    </citation>
    <scope>NUCLEOTIDE SEQUENCE [LARGE SCALE GENOMIC DNA]</scope>
    <source>
        <strain evidence="3 4">KCTC 2396</strain>
    </source>
</reference>
<dbReference type="GO" id="GO:0016874">
    <property type="term" value="F:ligase activity"/>
    <property type="evidence" value="ECO:0007669"/>
    <property type="project" value="UniProtKB-KW"/>
</dbReference>
<evidence type="ECO:0000313" key="4">
    <source>
        <dbReference type="Proteomes" id="UP000000238"/>
    </source>
</evidence>
<dbReference type="Pfam" id="PF23562">
    <property type="entry name" value="AMP-binding_C_3"/>
    <property type="match status" value="1"/>
</dbReference>
<dbReference type="KEGG" id="hch:HCH_06614"/>
<dbReference type="InterPro" id="IPR042099">
    <property type="entry name" value="ANL_N_sf"/>
</dbReference>
<dbReference type="RefSeq" id="WP_011400300.1">
    <property type="nucleotide sequence ID" value="NC_007645.1"/>
</dbReference>
<dbReference type="InterPro" id="IPR000873">
    <property type="entry name" value="AMP-dep_synth/lig_dom"/>
</dbReference>